<comment type="caution">
    <text evidence="1">The sequence shown here is derived from an EMBL/GenBank/DDBJ whole genome shotgun (WGS) entry which is preliminary data.</text>
</comment>
<keyword evidence="2" id="KW-1185">Reference proteome</keyword>
<feature type="non-terminal residue" evidence="1">
    <location>
        <position position="123"/>
    </location>
</feature>
<dbReference type="Proteomes" id="UP001189429">
    <property type="component" value="Unassembled WGS sequence"/>
</dbReference>
<evidence type="ECO:0000313" key="2">
    <source>
        <dbReference type="Proteomes" id="UP001189429"/>
    </source>
</evidence>
<sequence>MQRKYSCTGNDGGCPAELWREPLPAQAQRLNEYTACVDECTARLLTGSMCGATKATPPDLRGVSVGIVQRLGFVGLVEEWPLPVCLFHLRFGGACHPPRSINLRPIWRRSTATRLAGLKGSGG</sequence>
<gene>
    <name evidence="1" type="ORF">PCOR1329_LOCUS25990</name>
</gene>
<dbReference type="EMBL" id="CAUYUJ010009160">
    <property type="protein sequence ID" value="CAK0826022.1"/>
    <property type="molecule type" value="Genomic_DNA"/>
</dbReference>
<organism evidence="1 2">
    <name type="scientific">Prorocentrum cordatum</name>
    <dbReference type="NCBI Taxonomy" id="2364126"/>
    <lineage>
        <taxon>Eukaryota</taxon>
        <taxon>Sar</taxon>
        <taxon>Alveolata</taxon>
        <taxon>Dinophyceae</taxon>
        <taxon>Prorocentrales</taxon>
        <taxon>Prorocentraceae</taxon>
        <taxon>Prorocentrum</taxon>
    </lineage>
</organism>
<accession>A0ABN9S2N8</accession>
<name>A0ABN9S2N8_9DINO</name>
<reference evidence="1" key="1">
    <citation type="submission" date="2023-10" db="EMBL/GenBank/DDBJ databases">
        <authorList>
            <person name="Chen Y."/>
            <person name="Shah S."/>
            <person name="Dougan E. K."/>
            <person name="Thang M."/>
            <person name="Chan C."/>
        </authorList>
    </citation>
    <scope>NUCLEOTIDE SEQUENCE [LARGE SCALE GENOMIC DNA]</scope>
</reference>
<evidence type="ECO:0000313" key="1">
    <source>
        <dbReference type="EMBL" id="CAK0826022.1"/>
    </source>
</evidence>
<protein>
    <submittedName>
        <fullName evidence="1">Uncharacterized protein</fullName>
    </submittedName>
</protein>
<proteinExistence type="predicted"/>